<evidence type="ECO:0000313" key="4">
    <source>
        <dbReference type="EMBL" id="TQL97844.1"/>
    </source>
</evidence>
<evidence type="ECO:0000256" key="2">
    <source>
        <dbReference type="ARBA" id="ARBA00023315"/>
    </source>
</evidence>
<evidence type="ECO:0000313" key="5">
    <source>
        <dbReference type="Proteomes" id="UP000316096"/>
    </source>
</evidence>
<dbReference type="InterPro" id="IPR051016">
    <property type="entry name" value="Diverse_Substrate_AcTransf"/>
</dbReference>
<keyword evidence="1" id="KW-0808">Transferase</keyword>
<name>A0A543CL57_9ACTN</name>
<keyword evidence="2" id="KW-0012">Acyltransferase</keyword>
<feature type="domain" description="N-acetyltransferase" evidence="3">
    <location>
        <begin position="2"/>
        <end position="158"/>
    </location>
</feature>
<sequence length="161" mass="18025">MTVVAPIQPGDLEAFAALAEEMDRFYGTTEFDPLDVRLRQIEEALFGDQPWAYALIAWTDDQPVGFATYSFLWPAAGFTRSLFLKELYVIETARRAGVGKAIMQSLAEIAVKTDCSRFEWQTDTPNTKAQRFYADLGIAVDESKLFYRAQGEALRTLAHGG</sequence>
<dbReference type="Gene3D" id="3.40.630.30">
    <property type="match status" value="1"/>
</dbReference>
<dbReference type="AlphaFoldDB" id="A0A543CL57"/>
<dbReference type="RefSeq" id="WP_221640054.1">
    <property type="nucleotide sequence ID" value="NZ_VFOZ01000001.1"/>
</dbReference>
<dbReference type="PANTHER" id="PTHR10545:SF29">
    <property type="entry name" value="GH14572P-RELATED"/>
    <property type="match status" value="1"/>
</dbReference>
<evidence type="ECO:0000256" key="1">
    <source>
        <dbReference type="ARBA" id="ARBA00022679"/>
    </source>
</evidence>
<dbReference type="SUPFAM" id="SSF55729">
    <property type="entry name" value="Acyl-CoA N-acyltransferases (Nat)"/>
    <property type="match status" value="1"/>
</dbReference>
<reference evidence="4 5" key="1">
    <citation type="submission" date="2019-06" db="EMBL/GenBank/DDBJ databases">
        <title>Sequencing the genomes of 1000 actinobacteria strains.</title>
        <authorList>
            <person name="Klenk H.-P."/>
        </authorList>
    </citation>
    <scope>NUCLEOTIDE SEQUENCE [LARGE SCALE GENOMIC DNA]</scope>
    <source>
        <strain evidence="4 5">DSM 102200</strain>
    </source>
</reference>
<dbReference type="PROSITE" id="PS51186">
    <property type="entry name" value="GNAT"/>
    <property type="match status" value="1"/>
</dbReference>
<proteinExistence type="predicted"/>
<evidence type="ECO:0000259" key="3">
    <source>
        <dbReference type="PROSITE" id="PS51186"/>
    </source>
</evidence>
<protein>
    <submittedName>
        <fullName evidence="4">Ribosomal protein S18 acetylase RimI-like enzyme</fullName>
    </submittedName>
</protein>
<accession>A0A543CL57</accession>
<keyword evidence="4" id="KW-0689">Ribosomal protein</keyword>
<dbReference type="InterPro" id="IPR000182">
    <property type="entry name" value="GNAT_dom"/>
</dbReference>
<dbReference type="Proteomes" id="UP000316096">
    <property type="component" value="Unassembled WGS sequence"/>
</dbReference>
<dbReference type="GO" id="GO:0005840">
    <property type="term" value="C:ribosome"/>
    <property type="evidence" value="ECO:0007669"/>
    <property type="project" value="UniProtKB-KW"/>
</dbReference>
<dbReference type="CDD" id="cd04301">
    <property type="entry name" value="NAT_SF"/>
    <property type="match status" value="1"/>
</dbReference>
<dbReference type="Pfam" id="PF00583">
    <property type="entry name" value="Acetyltransf_1"/>
    <property type="match status" value="1"/>
</dbReference>
<dbReference type="EMBL" id="VFOZ01000001">
    <property type="protein sequence ID" value="TQL97844.1"/>
    <property type="molecule type" value="Genomic_DNA"/>
</dbReference>
<keyword evidence="4" id="KW-0687">Ribonucleoprotein</keyword>
<gene>
    <name evidence="4" type="ORF">FB559_3452</name>
</gene>
<comment type="caution">
    <text evidence="4">The sequence shown here is derived from an EMBL/GenBank/DDBJ whole genome shotgun (WGS) entry which is preliminary data.</text>
</comment>
<dbReference type="GO" id="GO:0008080">
    <property type="term" value="F:N-acetyltransferase activity"/>
    <property type="evidence" value="ECO:0007669"/>
    <property type="project" value="UniProtKB-ARBA"/>
</dbReference>
<dbReference type="PANTHER" id="PTHR10545">
    <property type="entry name" value="DIAMINE N-ACETYLTRANSFERASE"/>
    <property type="match status" value="1"/>
</dbReference>
<organism evidence="4 5">
    <name type="scientific">Actinoallomurus bryophytorum</name>
    <dbReference type="NCBI Taxonomy" id="1490222"/>
    <lineage>
        <taxon>Bacteria</taxon>
        <taxon>Bacillati</taxon>
        <taxon>Actinomycetota</taxon>
        <taxon>Actinomycetes</taxon>
        <taxon>Streptosporangiales</taxon>
        <taxon>Thermomonosporaceae</taxon>
        <taxon>Actinoallomurus</taxon>
    </lineage>
</organism>
<keyword evidence="5" id="KW-1185">Reference proteome</keyword>
<dbReference type="InterPro" id="IPR016181">
    <property type="entry name" value="Acyl_CoA_acyltransferase"/>
</dbReference>